<keyword evidence="3" id="KW-1185">Reference proteome</keyword>
<accession>A0A4R3LAZ8</accession>
<gene>
    <name evidence="2" type="ORF">EDC25_11548</name>
</gene>
<comment type="caution">
    <text evidence="2">The sequence shown here is derived from an EMBL/GenBank/DDBJ whole genome shotgun (WGS) entry which is preliminary data.</text>
</comment>
<evidence type="ECO:0000256" key="1">
    <source>
        <dbReference type="SAM" id="SignalP"/>
    </source>
</evidence>
<reference evidence="2 3" key="1">
    <citation type="submission" date="2019-03" db="EMBL/GenBank/DDBJ databases">
        <title>Genomic Encyclopedia of Type Strains, Phase IV (KMG-IV): sequencing the most valuable type-strain genomes for metagenomic binning, comparative biology and taxonomic classification.</title>
        <authorList>
            <person name="Goeker M."/>
        </authorList>
    </citation>
    <scope>NUCLEOTIDE SEQUENCE [LARGE SCALE GENOMIC DNA]</scope>
    <source>
        <strain evidence="2 3">DSM 21944</strain>
    </source>
</reference>
<name>A0A4R3LAZ8_9GAMM</name>
<feature type="chain" id="PRO_5030099257" description="Molecular chaperone DnaJ" evidence="1">
    <location>
        <begin position="22"/>
        <end position="135"/>
    </location>
</feature>
<dbReference type="RefSeq" id="WP_123522233.1">
    <property type="nucleotide sequence ID" value="NZ_JBHLWF010000012.1"/>
</dbReference>
<protein>
    <recommendedName>
        <fullName evidence="4">Molecular chaperone DnaJ</fullName>
    </recommendedName>
</protein>
<dbReference type="Proteomes" id="UP000294599">
    <property type="component" value="Unassembled WGS sequence"/>
</dbReference>
<dbReference type="AlphaFoldDB" id="A0A4R3LAZ8"/>
<evidence type="ECO:0000313" key="2">
    <source>
        <dbReference type="EMBL" id="TCS96360.1"/>
    </source>
</evidence>
<proteinExistence type="predicted"/>
<dbReference type="OrthoDB" id="6080579at2"/>
<dbReference type="EMBL" id="SMAF01000015">
    <property type="protein sequence ID" value="TCS96360.1"/>
    <property type="molecule type" value="Genomic_DNA"/>
</dbReference>
<keyword evidence="1" id="KW-0732">Signal</keyword>
<evidence type="ECO:0008006" key="4">
    <source>
        <dbReference type="Google" id="ProtNLM"/>
    </source>
</evidence>
<sequence length="135" mass="14341">MRIRIATLLTLALINGTAAFADEGDIGYPSVEAARAALAARSDVAMSRADGWLTIEDRAGKTLWTFAPETDPAHPAAVKRSVVEEGDRIVLRMDIRCEGDAAACDALEAHFLSLNESVVGKAREDAEGGEENNGD</sequence>
<organism evidence="2 3">
    <name type="scientific">Pseudofulvimonas gallinarii</name>
    <dbReference type="NCBI Taxonomy" id="634155"/>
    <lineage>
        <taxon>Bacteria</taxon>
        <taxon>Pseudomonadati</taxon>
        <taxon>Pseudomonadota</taxon>
        <taxon>Gammaproteobacteria</taxon>
        <taxon>Lysobacterales</taxon>
        <taxon>Rhodanobacteraceae</taxon>
        <taxon>Pseudofulvimonas</taxon>
    </lineage>
</organism>
<evidence type="ECO:0000313" key="3">
    <source>
        <dbReference type="Proteomes" id="UP000294599"/>
    </source>
</evidence>
<feature type="signal peptide" evidence="1">
    <location>
        <begin position="1"/>
        <end position="21"/>
    </location>
</feature>